<dbReference type="RefSeq" id="WP_003625293.1">
    <property type="nucleotide sequence ID" value="NZ_AP023028.1"/>
</dbReference>
<reference evidence="1" key="2">
    <citation type="submission" date="2020-07" db="EMBL/GenBank/DDBJ databases">
        <title>Draft genome sequence of Lactobacillus helveticus strain JCM 1062.</title>
        <authorList>
            <person name="Endo A."/>
            <person name="Maeno S."/>
            <person name="Kido Y."/>
        </authorList>
    </citation>
    <scope>NUCLEOTIDE SEQUENCE</scope>
    <source>
        <strain evidence="1">JCM 1062</strain>
    </source>
</reference>
<gene>
    <name evidence="2" type="ORF">BDKNPLJD_02185</name>
    <name evidence="1" type="ORF">LHEJCM1062_12920</name>
</gene>
<name>A0A2X0R490_LACHE</name>
<organism evidence="2">
    <name type="scientific">Lactobacillus helveticus</name>
    <name type="common">Lactobacillus suntoryeus</name>
    <dbReference type="NCBI Taxonomy" id="1587"/>
    <lineage>
        <taxon>Bacteria</taxon>
        <taxon>Bacillati</taxon>
        <taxon>Bacillota</taxon>
        <taxon>Bacilli</taxon>
        <taxon>Lactobacillales</taxon>
        <taxon>Lactobacillaceae</taxon>
        <taxon>Lactobacillus</taxon>
    </lineage>
</organism>
<protein>
    <submittedName>
        <fullName evidence="2">Uncharacterized protein</fullName>
    </submittedName>
</protein>
<dbReference type="EMBL" id="BLYV01000278">
    <property type="protein sequence ID" value="GFP13420.1"/>
    <property type="molecule type" value="Genomic_DNA"/>
</dbReference>
<dbReference type="Proteomes" id="UP000630086">
    <property type="component" value="Unassembled WGS sequence"/>
</dbReference>
<dbReference type="AlphaFoldDB" id="A0A2X0R490"/>
<evidence type="ECO:0000313" key="2">
    <source>
        <dbReference type="EMBL" id="SPB27037.1"/>
    </source>
</evidence>
<evidence type="ECO:0000313" key="1">
    <source>
        <dbReference type="EMBL" id="GFP13420.1"/>
    </source>
</evidence>
<reference evidence="2" key="1">
    <citation type="submission" date="2018-01" db="EMBL/GenBank/DDBJ databases">
        <authorList>
            <person name="Gaut B.S."/>
            <person name="Morton B.R."/>
            <person name="Clegg M.T."/>
            <person name="Duvall M.R."/>
        </authorList>
    </citation>
    <scope>NUCLEOTIDE SEQUENCE</scope>
    <source>
        <strain evidence="2">Lactobacillus helveticus</strain>
    </source>
</reference>
<accession>A0A2X0R490</accession>
<dbReference type="EMBL" id="OGTV01000115">
    <property type="protein sequence ID" value="SPB27037.1"/>
    <property type="molecule type" value="Genomic_DNA"/>
</dbReference>
<sequence length="47" mass="5314">MEKTNEKKQFVKVNGLKVETVDYDDNVELLVSCSGCQDEDDVSEGQF</sequence>
<proteinExistence type="predicted"/>